<dbReference type="GO" id="GO:0005576">
    <property type="term" value="C:extracellular region"/>
    <property type="evidence" value="ECO:0007669"/>
    <property type="project" value="UniProtKB-ARBA"/>
</dbReference>
<feature type="active site" description="Charge relay system" evidence="6">
    <location>
        <position position="181"/>
    </location>
</feature>
<evidence type="ECO:0000256" key="4">
    <source>
        <dbReference type="ARBA" id="ARBA00022801"/>
    </source>
</evidence>
<evidence type="ECO:0000256" key="2">
    <source>
        <dbReference type="ARBA" id="ARBA00022670"/>
    </source>
</evidence>
<protein>
    <submittedName>
        <fullName evidence="11">Oryzin</fullName>
    </submittedName>
</protein>
<dbReference type="EMBL" id="MU254524">
    <property type="protein sequence ID" value="KAG9240239.1"/>
    <property type="molecule type" value="Genomic_DNA"/>
</dbReference>
<evidence type="ECO:0000256" key="7">
    <source>
        <dbReference type="RuleBase" id="RU003355"/>
    </source>
</evidence>
<evidence type="ECO:0000256" key="3">
    <source>
        <dbReference type="ARBA" id="ARBA00022729"/>
    </source>
</evidence>
<dbReference type="InterPro" id="IPR022398">
    <property type="entry name" value="Peptidase_S8_His-AS"/>
</dbReference>
<feature type="active site" description="Charge relay system" evidence="6">
    <location>
        <position position="150"/>
    </location>
</feature>
<feature type="domain" description="Peptidase S8/S53" evidence="9">
    <location>
        <begin position="141"/>
        <end position="374"/>
    </location>
</feature>
<evidence type="ECO:0000259" key="10">
    <source>
        <dbReference type="Pfam" id="PF05922"/>
    </source>
</evidence>
<evidence type="ECO:0000313" key="12">
    <source>
        <dbReference type="Proteomes" id="UP000887226"/>
    </source>
</evidence>
<dbReference type="CDD" id="cd04077">
    <property type="entry name" value="Peptidases_S8_PCSK9_ProteinaseK_like"/>
    <property type="match status" value="1"/>
</dbReference>
<dbReference type="Gene3D" id="3.40.50.200">
    <property type="entry name" value="Peptidase S8/S53 domain"/>
    <property type="match status" value="1"/>
</dbReference>
<dbReference type="FunFam" id="3.40.50.200:FF:000007">
    <property type="entry name" value="Subtilisin-like serine protease"/>
    <property type="match status" value="1"/>
</dbReference>
<dbReference type="SUPFAM" id="SSF52743">
    <property type="entry name" value="Subtilisin-like"/>
    <property type="match status" value="1"/>
</dbReference>
<keyword evidence="12" id="KW-1185">Reference proteome</keyword>
<dbReference type="PRINTS" id="PR00723">
    <property type="entry name" value="SUBTILISIN"/>
</dbReference>
<dbReference type="PROSITE" id="PS51892">
    <property type="entry name" value="SUBTILASE"/>
    <property type="match status" value="1"/>
</dbReference>
<evidence type="ECO:0000256" key="6">
    <source>
        <dbReference type="PROSITE-ProRule" id="PRU01240"/>
    </source>
</evidence>
<dbReference type="GO" id="GO:0006508">
    <property type="term" value="P:proteolysis"/>
    <property type="evidence" value="ECO:0007669"/>
    <property type="project" value="UniProtKB-KW"/>
</dbReference>
<keyword evidence="5 6" id="KW-0720">Serine protease</keyword>
<dbReference type="InterPro" id="IPR037045">
    <property type="entry name" value="S8pro/Inhibitor_I9_sf"/>
</dbReference>
<dbReference type="PROSITE" id="PS00138">
    <property type="entry name" value="SUBTILASE_SER"/>
    <property type="match status" value="1"/>
</dbReference>
<dbReference type="PANTHER" id="PTHR43806">
    <property type="entry name" value="PEPTIDASE S8"/>
    <property type="match status" value="1"/>
</dbReference>
<feature type="active site" description="Charge relay system" evidence="6">
    <location>
        <position position="338"/>
    </location>
</feature>
<reference evidence="11" key="1">
    <citation type="journal article" date="2021" name="IMA Fungus">
        <title>Genomic characterization of three marine fungi, including Emericellopsis atlantica sp. nov. with signatures of a generalist lifestyle and marine biomass degradation.</title>
        <authorList>
            <person name="Hagestad O.C."/>
            <person name="Hou L."/>
            <person name="Andersen J.H."/>
            <person name="Hansen E.H."/>
            <person name="Altermark B."/>
            <person name="Li C."/>
            <person name="Kuhnert E."/>
            <person name="Cox R.J."/>
            <person name="Crous P.W."/>
            <person name="Spatafora J.W."/>
            <person name="Lail K."/>
            <person name="Amirebrahimi M."/>
            <person name="Lipzen A."/>
            <person name="Pangilinan J."/>
            <person name="Andreopoulos W."/>
            <person name="Hayes R.D."/>
            <person name="Ng V."/>
            <person name="Grigoriev I.V."/>
            <person name="Jackson S.A."/>
            <person name="Sutton T.D.S."/>
            <person name="Dobson A.D.W."/>
            <person name="Rama T."/>
        </authorList>
    </citation>
    <scope>NUCLEOTIDE SEQUENCE</scope>
    <source>
        <strain evidence="11">TRa3180A</strain>
    </source>
</reference>
<dbReference type="GO" id="GO:0004252">
    <property type="term" value="F:serine-type endopeptidase activity"/>
    <property type="evidence" value="ECO:0007669"/>
    <property type="project" value="UniProtKB-UniRule"/>
</dbReference>
<evidence type="ECO:0000259" key="9">
    <source>
        <dbReference type="Pfam" id="PF00082"/>
    </source>
</evidence>
<proteinExistence type="inferred from homology"/>
<accession>A0A9P8CAU8</accession>
<keyword evidence="3 8" id="KW-0732">Signal</keyword>
<organism evidence="11 12">
    <name type="scientific">Calycina marina</name>
    <dbReference type="NCBI Taxonomy" id="1763456"/>
    <lineage>
        <taxon>Eukaryota</taxon>
        <taxon>Fungi</taxon>
        <taxon>Dikarya</taxon>
        <taxon>Ascomycota</taxon>
        <taxon>Pezizomycotina</taxon>
        <taxon>Leotiomycetes</taxon>
        <taxon>Helotiales</taxon>
        <taxon>Pezizellaceae</taxon>
        <taxon>Calycina</taxon>
    </lineage>
</organism>
<dbReference type="InterPro" id="IPR034193">
    <property type="entry name" value="PCSK9_ProteinaseK-like"/>
</dbReference>
<dbReference type="Pfam" id="PF00082">
    <property type="entry name" value="Peptidase_S8"/>
    <property type="match status" value="1"/>
</dbReference>
<gene>
    <name evidence="11" type="ORF">BJ878DRAFT_561686</name>
</gene>
<dbReference type="OrthoDB" id="206201at2759"/>
<dbReference type="PROSITE" id="PS00136">
    <property type="entry name" value="SUBTILASE_ASP"/>
    <property type="match status" value="1"/>
</dbReference>
<keyword evidence="4 6" id="KW-0378">Hydrolase</keyword>
<dbReference type="SUPFAM" id="SSF54897">
    <property type="entry name" value="Protease propeptides/inhibitors"/>
    <property type="match status" value="1"/>
</dbReference>
<evidence type="ECO:0000313" key="11">
    <source>
        <dbReference type="EMBL" id="KAG9240239.1"/>
    </source>
</evidence>
<evidence type="ECO:0000256" key="1">
    <source>
        <dbReference type="ARBA" id="ARBA00011073"/>
    </source>
</evidence>
<sequence length="436" mass="47164">MYLRCIISLLFTAGRVLAAPRPQPNQADEVLGGYIVMMRKSTTDNQFASHLRLHKRNGNPTTEAFNINGLKGYSARLSSSAIEYLNSSDQVDFIEKNSPVHSTGWTKQHYPPWGLSRISSRNNTINGPPSLRDYVFEESAGKGTYVYIIDTGINTGHKDFEGRASLGFNFAIGPNKDLFGHGTHVAGIVGSRHYGVAKKTSLISVRALDAQGLGNLFSVAKAFEWAVNDIQAKNRTAKSFINMSMGSDKNLAMNRILTEAVNAGIFIGCAAGNEAMDARMTSPASADGPCVIGATNSSDMRDLHSNWGPKIDVWAPGVNVLSTWNNGDRSINILSGTSMATPHVVGLAAYLTVLEGPRSPRDLCQRIKQLATTGVVTNLNGTARQVDPGNVFPDRLPLVNSPSLNLLAFNGKPLNGKNSITSEIWPDQQWMGIDTE</sequence>
<dbReference type="InterPro" id="IPR023828">
    <property type="entry name" value="Peptidase_S8_Ser-AS"/>
</dbReference>
<feature type="domain" description="Inhibitor I9" evidence="10">
    <location>
        <begin position="34"/>
        <end position="101"/>
    </location>
</feature>
<dbReference type="InterPro" id="IPR036852">
    <property type="entry name" value="Peptidase_S8/S53_dom_sf"/>
</dbReference>
<name>A0A9P8CAU8_9HELO</name>
<keyword evidence="2 6" id="KW-0645">Protease</keyword>
<dbReference type="Pfam" id="PF05922">
    <property type="entry name" value="Inhibitor_I9"/>
    <property type="match status" value="1"/>
</dbReference>
<dbReference type="Proteomes" id="UP000887226">
    <property type="component" value="Unassembled WGS sequence"/>
</dbReference>
<dbReference type="InterPro" id="IPR015500">
    <property type="entry name" value="Peptidase_S8_subtilisin-rel"/>
</dbReference>
<dbReference type="PROSITE" id="PS00137">
    <property type="entry name" value="SUBTILASE_HIS"/>
    <property type="match status" value="1"/>
</dbReference>
<dbReference type="AlphaFoldDB" id="A0A9P8CAU8"/>
<dbReference type="PANTHER" id="PTHR43806:SF58">
    <property type="entry name" value="ALKALINE PROTEASE 1-RELATED"/>
    <property type="match status" value="1"/>
</dbReference>
<feature type="chain" id="PRO_5040157441" evidence="8">
    <location>
        <begin position="19"/>
        <end position="436"/>
    </location>
</feature>
<dbReference type="InterPro" id="IPR050131">
    <property type="entry name" value="Peptidase_S8_subtilisin-like"/>
</dbReference>
<evidence type="ECO:0000256" key="5">
    <source>
        <dbReference type="ARBA" id="ARBA00022825"/>
    </source>
</evidence>
<comment type="caution">
    <text evidence="11">The sequence shown here is derived from an EMBL/GenBank/DDBJ whole genome shotgun (WGS) entry which is preliminary data.</text>
</comment>
<dbReference type="InterPro" id="IPR010259">
    <property type="entry name" value="S8pro/Inhibitor_I9"/>
</dbReference>
<dbReference type="Gene3D" id="3.30.70.80">
    <property type="entry name" value="Peptidase S8 propeptide/proteinase inhibitor I9"/>
    <property type="match status" value="1"/>
</dbReference>
<dbReference type="InterPro" id="IPR023827">
    <property type="entry name" value="Peptidase_S8_Asp-AS"/>
</dbReference>
<feature type="signal peptide" evidence="8">
    <location>
        <begin position="1"/>
        <end position="18"/>
    </location>
</feature>
<comment type="similarity">
    <text evidence="1 6 7">Belongs to the peptidase S8 family.</text>
</comment>
<evidence type="ECO:0000256" key="8">
    <source>
        <dbReference type="SAM" id="SignalP"/>
    </source>
</evidence>
<dbReference type="InterPro" id="IPR000209">
    <property type="entry name" value="Peptidase_S8/S53_dom"/>
</dbReference>